<feature type="domain" description="DCD" evidence="2">
    <location>
        <begin position="469"/>
        <end position="602"/>
    </location>
</feature>
<gene>
    <name evidence="3" type="ORF">PCOR1329_LOCUS68685</name>
</gene>
<sequence length="602" mass="61519">MFLCLSSTQAEYEATNLLAAPGGDFGRMRAGIKADTLLFLFNVDTFMVMGPFVAVGSPGLAIDPEAFGGELQAQVRARPLQSPVMERKLSSRHATGPMTAPEARLLLAKLRGGTAAEAVVQQAWGQPEDHGAAAAPPEPEPKRRRVAAASAEAVAEEGASGPVVVVLEGEEQEAEDGAAAEEWGGEEAEAEAEAAPGAEEPGEEGEAPAAEADEQLQAEEAELEAGVEGAEGAEGEEEPEIEEDPDEFAAVAEAWRSTRGPRSMHFQELPGCGVLAAAAVDFWPLLVGMWLFGALDWEMGQMQKCIVAGTELFLHNSETQALLGPFAAAGVPAKAIVKGAFGGRLSSQVRVVQGSAPPREAKVEGKLRAGPQMPAAVERFRAQLGSGAPLASWSSAASGAAGSGAAAGSAAVPPRAAAAAARTTAARPPSDARAAGAAAAPGSAAAARAKAGRAPAAELAALPAASGSPACSAYLFVCSAATHSECLSLKLLGAPDWDLGQMQRSISPGMELFLFNLESMVLMGPFVAACAPAPGLLPSAFGGKFRSQVKIAQAGAPPREVRLEAKQRSGPLPAERAEALRAALRSGGRAIAAWRIGEASLE</sequence>
<feature type="region of interest" description="Disordered" evidence="1">
    <location>
        <begin position="126"/>
        <end position="246"/>
    </location>
</feature>
<feature type="domain" description="DCD" evidence="2">
    <location>
        <begin position="1"/>
        <end position="121"/>
    </location>
</feature>
<accession>A0ABN9WRG2</accession>
<evidence type="ECO:0000256" key="1">
    <source>
        <dbReference type="SAM" id="MobiDB-lite"/>
    </source>
</evidence>
<reference evidence="3" key="1">
    <citation type="submission" date="2023-10" db="EMBL/GenBank/DDBJ databases">
        <authorList>
            <person name="Chen Y."/>
            <person name="Shah S."/>
            <person name="Dougan E. K."/>
            <person name="Thang M."/>
            <person name="Chan C."/>
        </authorList>
    </citation>
    <scope>NUCLEOTIDE SEQUENCE [LARGE SCALE GENOMIC DNA]</scope>
</reference>
<keyword evidence="4" id="KW-1185">Reference proteome</keyword>
<feature type="compositionally biased region" description="Acidic residues" evidence="1">
    <location>
        <begin position="200"/>
        <end position="246"/>
    </location>
</feature>
<feature type="compositionally biased region" description="Low complexity" evidence="1">
    <location>
        <begin position="147"/>
        <end position="166"/>
    </location>
</feature>
<name>A0ABN9WRG2_9DINO</name>
<organism evidence="3 4">
    <name type="scientific">Prorocentrum cordatum</name>
    <dbReference type="NCBI Taxonomy" id="2364126"/>
    <lineage>
        <taxon>Eukaryota</taxon>
        <taxon>Sar</taxon>
        <taxon>Alveolata</taxon>
        <taxon>Dinophyceae</taxon>
        <taxon>Prorocentrales</taxon>
        <taxon>Prorocentraceae</taxon>
        <taxon>Prorocentrum</taxon>
    </lineage>
</organism>
<dbReference type="EMBL" id="CAUYUJ010018975">
    <property type="protein sequence ID" value="CAK0887704.1"/>
    <property type="molecule type" value="Genomic_DNA"/>
</dbReference>
<proteinExistence type="predicted"/>
<dbReference type="Proteomes" id="UP001189429">
    <property type="component" value="Unassembled WGS sequence"/>
</dbReference>
<evidence type="ECO:0000259" key="2">
    <source>
        <dbReference type="PROSITE" id="PS51222"/>
    </source>
</evidence>
<comment type="caution">
    <text evidence="3">The sequence shown here is derived from an EMBL/GenBank/DDBJ whole genome shotgun (WGS) entry which is preliminary data.</text>
</comment>
<dbReference type="Pfam" id="PF10539">
    <property type="entry name" value="Dev_Cell_Death"/>
    <property type="match status" value="2"/>
</dbReference>
<dbReference type="SMART" id="SM00767">
    <property type="entry name" value="DCD"/>
    <property type="match status" value="1"/>
</dbReference>
<dbReference type="PANTHER" id="PTHR46444">
    <property type="entry name" value="DCD (DEVELOPMENT AND CELL DEATH) DOMAIN PROTEIN-RELATED"/>
    <property type="match status" value="1"/>
</dbReference>
<evidence type="ECO:0000313" key="3">
    <source>
        <dbReference type="EMBL" id="CAK0887704.1"/>
    </source>
</evidence>
<evidence type="ECO:0000313" key="4">
    <source>
        <dbReference type="Proteomes" id="UP001189429"/>
    </source>
</evidence>
<dbReference type="InterPro" id="IPR013989">
    <property type="entry name" value="Dev_and_cell_death_domain"/>
</dbReference>
<dbReference type="PROSITE" id="PS51222">
    <property type="entry name" value="DCD"/>
    <property type="match status" value="2"/>
</dbReference>
<feature type="compositionally biased region" description="Acidic residues" evidence="1">
    <location>
        <begin position="168"/>
        <end position="192"/>
    </location>
</feature>
<protein>
    <recommendedName>
        <fullName evidence="2">DCD domain-containing protein</fullName>
    </recommendedName>
</protein>
<dbReference type="PANTHER" id="PTHR46444:SF19">
    <property type="entry name" value="OS02G0745600 PROTEIN"/>
    <property type="match status" value="1"/>
</dbReference>